<proteinExistence type="inferred from homology"/>
<dbReference type="PANTHER" id="PTHR34803:SF2">
    <property type="entry name" value="PHOTOSYSTEM I REACTION CENTER SUBUNIT XI, CHLOROPLASTIC"/>
    <property type="match status" value="1"/>
</dbReference>
<comment type="subcellular location">
    <subcellularLocation>
        <location evidence="8">Cellular thylakoid membrane</location>
        <topology evidence="8">Multi-pass membrane protein</topology>
    </subcellularLocation>
    <subcellularLocation>
        <location evidence="1">Membrane</location>
        <topology evidence="1">Multi-pass membrane protein</topology>
    </subcellularLocation>
</comment>
<dbReference type="SUPFAM" id="SSF81568">
    <property type="entry name" value="Photosystem I reaction center subunit XI, PsaL"/>
    <property type="match status" value="1"/>
</dbReference>
<sequence length="142" mass="15429">MANLIKSYNNDPFVGHLSTPITSSTLTKMLLSNLPVYRKEISPMLCGLEVGMAHGYFLLGPFFKLGPLRNTDVALLAGFFAAIGLVFILSTCLTIYGFVTFDSTKQDNTIQTSVGWKQFTAGFTIGGLGGISFAYLLLLNFL</sequence>
<reference evidence="10" key="1">
    <citation type="journal article" date="2021" name="J. Phycol.">
        <title>Olisthodiscus represents a new class of Ochrophyta.</title>
        <authorList>
            <person name="Barcyte D."/>
            <person name="Eikrem W."/>
            <person name="Engesmo A."/>
            <person name="Seoane S."/>
            <person name="Wohlmann J."/>
            <person name="Horak A."/>
            <person name="Yurchenko T."/>
            <person name="Elias M."/>
        </authorList>
    </citation>
    <scope>NUCLEOTIDE SEQUENCE</scope>
    <source>
        <strain evidence="10">K-0444</strain>
    </source>
</reference>
<evidence type="ECO:0000313" key="10">
    <source>
        <dbReference type="EMBL" id="QQW50537.1"/>
    </source>
</evidence>
<dbReference type="GeneID" id="67154488"/>
<dbReference type="Pfam" id="PF02605">
    <property type="entry name" value="PsaL"/>
    <property type="match status" value="1"/>
</dbReference>
<dbReference type="PANTHER" id="PTHR34803">
    <property type="entry name" value="PHOTOSYSTEM I REACTION CENTER SUBUNIT XI, CHLOROPLASTIC"/>
    <property type="match status" value="1"/>
</dbReference>
<evidence type="ECO:0000256" key="8">
    <source>
        <dbReference type="HAMAP-Rule" id="MF_00447"/>
    </source>
</evidence>
<evidence type="ECO:0000256" key="6">
    <source>
        <dbReference type="ARBA" id="ARBA00022989"/>
    </source>
</evidence>
<dbReference type="InterPro" id="IPR022980">
    <property type="entry name" value="PSI_suXI"/>
</dbReference>
<keyword evidence="8" id="KW-0793">Thylakoid</keyword>
<dbReference type="RefSeq" id="YP_010152876.1">
    <property type="nucleotide sequence ID" value="NC_057170.1"/>
</dbReference>
<evidence type="ECO:0000256" key="1">
    <source>
        <dbReference type="ARBA" id="ARBA00004141"/>
    </source>
</evidence>
<dbReference type="EMBL" id="MT859097">
    <property type="protein sequence ID" value="QQW50537.1"/>
    <property type="molecule type" value="Genomic_DNA"/>
</dbReference>
<organism evidence="10">
    <name type="scientific">Olisthodiscus luteus</name>
    <name type="common">Marine phytoflagellate</name>
    <dbReference type="NCBI Taxonomy" id="83000"/>
    <lineage>
        <taxon>Eukaryota</taxon>
        <taxon>Sar</taxon>
        <taxon>Stramenopiles</taxon>
        <taxon>Ochrophyta</taxon>
        <taxon>Olisthodiscophyceae</taxon>
        <taxon>Olisthodiscaceae</taxon>
        <taxon>Olisthodiscus</taxon>
    </lineage>
</organism>
<keyword evidence="3 8" id="KW-0602">Photosynthesis</keyword>
<dbReference type="InterPro" id="IPR003757">
    <property type="entry name" value="PSI_PsaL"/>
</dbReference>
<geneLocation type="plastid" evidence="10"/>
<keyword evidence="6 8" id="KW-1133">Transmembrane helix</keyword>
<evidence type="ECO:0000256" key="2">
    <source>
        <dbReference type="ARBA" id="ARBA00008820"/>
    </source>
</evidence>
<dbReference type="Gene3D" id="1.20.1240.10">
    <property type="entry name" value="Photosystem I PsaL, reaction centre subunit XI"/>
    <property type="match status" value="1"/>
</dbReference>
<feature type="transmembrane region" description="Helical" evidence="8">
    <location>
        <begin position="119"/>
        <end position="139"/>
    </location>
</feature>
<evidence type="ECO:0000256" key="4">
    <source>
        <dbReference type="ARBA" id="ARBA00022692"/>
    </source>
</evidence>
<evidence type="ECO:0000256" key="3">
    <source>
        <dbReference type="ARBA" id="ARBA00022531"/>
    </source>
</evidence>
<evidence type="ECO:0000259" key="9">
    <source>
        <dbReference type="Pfam" id="PF02605"/>
    </source>
</evidence>
<dbReference type="HAMAP" id="MF_00447">
    <property type="entry name" value="PSI_PsaL"/>
    <property type="match status" value="1"/>
</dbReference>
<keyword evidence="7 8" id="KW-0472">Membrane</keyword>
<dbReference type="AlphaFoldDB" id="A0A7U0KSN7"/>
<dbReference type="InterPro" id="IPR036592">
    <property type="entry name" value="PSI_PsaL_sf"/>
</dbReference>
<gene>
    <name evidence="8 10" type="primary">psaL</name>
</gene>
<name>A0A7U0KSN7_OLILU</name>
<keyword evidence="10" id="KW-0934">Plastid</keyword>
<evidence type="ECO:0000256" key="7">
    <source>
        <dbReference type="ARBA" id="ARBA00023136"/>
    </source>
</evidence>
<protein>
    <recommendedName>
        <fullName evidence="8">Photosystem I reaction center subunit XI</fullName>
    </recommendedName>
    <alternativeName>
        <fullName evidence="8">PSI subunit V</fullName>
    </alternativeName>
    <alternativeName>
        <fullName evidence="8">PSI-L</fullName>
    </alternativeName>
</protein>
<dbReference type="GO" id="GO:0042651">
    <property type="term" value="C:thylakoid membrane"/>
    <property type="evidence" value="ECO:0007669"/>
    <property type="project" value="UniProtKB-UniRule"/>
</dbReference>
<keyword evidence="5 8" id="KW-0603">Photosystem I</keyword>
<comment type="similarity">
    <text evidence="2 8">Belongs to the PsaL family.</text>
</comment>
<dbReference type="GO" id="GO:0009538">
    <property type="term" value="C:photosystem I reaction center"/>
    <property type="evidence" value="ECO:0007669"/>
    <property type="project" value="InterPro"/>
</dbReference>
<keyword evidence="4 8" id="KW-0812">Transmembrane</keyword>
<dbReference type="GO" id="GO:0015979">
    <property type="term" value="P:photosynthesis"/>
    <property type="evidence" value="ECO:0007669"/>
    <property type="project" value="UniProtKB-UniRule"/>
</dbReference>
<feature type="transmembrane region" description="Helical" evidence="8">
    <location>
        <begin position="75"/>
        <end position="99"/>
    </location>
</feature>
<evidence type="ECO:0000256" key="5">
    <source>
        <dbReference type="ARBA" id="ARBA00022836"/>
    </source>
</evidence>
<feature type="domain" description="Photosystem I PsaL reaction centre subunit XI" evidence="9">
    <location>
        <begin position="5"/>
        <end position="141"/>
    </location>
</feature>
<accession>A0A7U0KSN7</accession>